<protein>
    <recommendedName>
        <fullName evidence="6">Flagellar motor switch protein FliN</fullName>
    </recommendedName>
</protein>
<evidence type="ECO:0000256" key="6">
    <source>
        <dbReference type="RuleBase" id="RU362074"/>
    </source>
</evidence>
<dbReference type="InterPro" id="IPR012826">
    <property type="entry name" value="FliN"/>
</dbReference>
<keyword evidence="5 6" id="KW-0472">Membrane</keyword>
<dbReference type="GO" id="GO:0071973">
    <property type="term" value="P:bacterial-type flagellum-dependent cell motility"/>
    <property type="evidence" value="ECO:0007669"/>
    <property type="project" value="UniProtKB-UniRule"/>
</dbReference>
<keyword evidence="11" id="KW-1185">Reference proteome</keyword>
<proteinExistence type="inferred from homology"/>
<sequence length="121" mass="13226">MKHEVSPVSLMGLEEFAGKRNEAGKAHIDTVSDISIELGVKLGKSSIQLGDVKQLKVGDVLEVEKNSGHKVDVYLSNMKVGIGEAIVMDEKFGIIISEIEADKKQVALMMAQKQSQMQDKE</sequence>
<dbReference type="GO" id="GO:0009425">
    <property type="term" value="C:bacterial-type flagellum basal body"/>
    <property type="evidence" value="ECO:0007669"/>
    <property type="project" value="UniProtKB-SubCell"/>
</dbReference>
<comment type="function">
    <text evidence="6">FliN is one of three proteins (FliG, FliN, FliM) that form the rotor-mounted switch complex (C ring), located at the base of the basal body. This complex interacts with the CheY and CheZ chemotaxis proteins, in addition to contacting components of the motor that determine the direction of flagellar rotation.</text>
</comment>
<evidence type="ECO:0000256" key="4">
    <source>
        <dbReference type="ARBA" id="ARBA00022779"/>
    </source>
</evidence>
<dbReference type="PRINTS" id="PR00956">
    <property type="entry name" value="FLGMOTORFLIN"/>
</dbReference>
<keyword evidence="8" id="KW-0282">Flagellum</keyword>
<dbReference type="PATRIC" id="fig|1405.8.peg.4239"/>
<feature type="domain" description="Flagellar motor switch protein FliN-like C-terminal" evidence="7">
    <location>
        <begin position="30"/>
        <end position="99"/>
    </location>
</feature>
<dbReference type="InterPro" id="IPR001172">
    <property type="entry name" value="FliN_T3SS_HrcQb"/>
</dbReference>
<keyword evidence="8" id="KW-0969">Cilium</keyword>
<dbReference type="GO" id="GO:0003774">
    <property type="term" value="F:cytoskeletal motor activity"/>
    <property type="evidence" value="ECO:0007669"/>
    <property type="project" value="UniProtKB-UniRule"/>
</dbReference>
<dbReference type="SUPFAM" id="SSF101801">
    <property type="entry name" value="Surface presentation of antigens (SPOA)"/>
    <property type="match status" value="1"/>
</dbReference>
<keyword evidence="4 6" id="KW-0283">Flagellar rotation</keyword>
<dbReference type="NCBIfam" id="NF005276">
    <property type="entry name" value="PRK06788.1"/>
    <property type="match status" value="1"/>
</dbReference>
<gene>
    <name evidence="8" type="primary">fliN</name>
    <name evidence="9" type="ORF">D0U04_03415</name>
    <name evidence="8" type="ORF">DJ93_4131</name>
</gene>
<name>A0A090Z9I1_9BACI</name>
<dbReference type="FunFam" id="2.30.330.10:FF:000002">
    <property type="entry name" value="Flagellar motor switch protein FliN"/>
    <property type="match status" value="1"/>
</dbReference>
<dbReference type="InterPro" id="IPR036429">
    <property type="entry name" value="SpoA-like_sf"/>
</dbReference>
<reference evidence="8 10" key="1">
    <citation type="submission" date="2014-04" db="EMBL/GenBank/DDBJ databases">
        <authorList>
            <person name="Bishop-Lilly K.A."/>
            <person name="Broomall S.M."/>
            <person name="Chain P.S."/>
            <person name="Chertkov O."/>
            <person name="Coyne S.R."/>
            <person name="Daligault H.E."/>
            <person name="Davenport K.W."/>
            <person name="Erkkila T."/>
            <person name="Frey K.G."/>
            <person name="Gibbons H.S."/>
            <person name="Gu W."/>
            <person name="Jaissle J."/>
            <person name="Johnson S.L."/>
            <person name="Koroleva G.I."/>
            <person name="Ladner J.T."/>
            <person name="Lo C.-C."/>
            <person name="Minogue T.D."/>
            <person name="Munk C."/>
            <person name="Palacios G.F."/>
            <person name="Redden C.L."/>
            <person name="Rosenzweig C.N."/>
            <person name="Scholz M.B."/>
            <person name="Teshima H."/>
            <person name="Xu Y."/>
        </authorList>
    </citation>
    <scope>NUCLEOTIDE SEQUENCE [LARGE SCALE GENOMIC DNA]</scope>
    <source>
        <strain evidence="8 10">BHP</strain>
    </source>
</reference>
<evidence type="ECO:0000256" key="5">
    <source>
        <dbReference type="ARBA" id="ARBA00023136"/>
    </source>
</evidence>
<dbReference type="Proteomes" id="UP000029389">
    <property type="component" value="Unassembled WGS sequence"/>
</dbReference>
<dbReference type="Proteomes" id="UP000264294">
    <property type="component" value="Unassembled WGS sequence"/>
</dbReference>
<dbReference type="Pfam" id="PF01052">
    <property type="entry name" value="FliMN_C"/>
    <property type="match status" value="1"/>
</dbReference>
<evidence type="ECO:0000313" key="11">
    <source>
        <dbReference type="Proteomes" id="UP000264294"/>
    </source>
</evidence>
<evidence type="ECO:0000313" key="10">
    <source>
        <dbReference type="Proteomes" id="UP000029389"/>
    </source>
</evidence>
<dbReference type="Gene3D" id="2.30.330.10">
    <property type="entry name" value="SpoA-like"/>
    <property type="match status" value="1"/>
</dbReference>
<evidence type="ECO:0000256" key="3">
    <source>
        <dbReference type="ARBA" id="ARBA00022500"/>
    </source>
</evidence>
<dbReference type="InterPro" id="IPR051469">
    <property type="entry name" value="FliN/MopA/SpaO"/>
</dbReference>
<evidence type="ECO:0000313" key="8">
    <source>
        <dbReference type="EMBL" id="KFN00981.1"/>
    </source>
</evidence>
<comment type="caution">
    <text evidence="8">The sequence shown here is derived from an EMBL/GenBank/DDBJ whole genome shotgun (WGS) entry which is preliminary data.</text>
</comment>
<dbReference type="GO" id="GO:0005886">
    <property type="term" value="C:plasma membrane"/>
    <property type="evidence" value="ECO:0007669"/>
    <property type="project" value="UniProtKB-SubCell"/>
</dbReference>
<keyword evidence="6" id="KW-0975">Bacterial flagellum</keyword>
<comment type="subcellular location">
    <subcellularLocation>
        <location evidence="6">Cell membrane</location>
        <topology evidence="6">Peripheral membrane protein</topology>
        <orientation evidence="6">Cytoplasmic side</orientation>
    </subcellularLocation>
    <subcellularLocation>
        <location evidence="6">Bacterial flagellum basal body</location>
    </subcellularLocation>
</comment>
<organism evidence="8 10">
    <name type="scientific">Bacillus clarus</name>
    <dbReference type="NCBI Taxonomy" id="2338372"/>
    <lineage>
        <taxon>Bacteria</taxon>
        <taxon>Bacillati</taxon>
        <taxon>Bacillota</taxon>
        <taxon>Bacilli</taxon>
        <taxon>Bacillales</taxon>
        <taxon>Bacillaceae</taxon>
        <taxon>Bacillus</taxon>
        <taxon>Bacillus cereus group</taxon>
    </lineage>
</organism>
<accession>A0A090Z9I1</accession>
<dbReference type="RefSeq" id="WP_042983014.1">
    <property type="nucleotide sequence ID" value="NZ_JMQC01000008.1"/>
</dbReference>
<dbReference type="PANTHER" id="PTHR43484">
    <property type="match status" value="1"/>
</dbReference>
<dbReference type="STRING" id="1405.B7492_09230"/>
<keyword evidence="8" id="KW-0966">Cell projection</keyword>
<evidence type="ECO:0000256" key="1">
    <source>
        <dbReference type="ARBA" id="ARBA00009226"/>
    </source>
</evidence>
<reference evidence="9 11" key="2">
    <citation type="submission" date="2018-08" db="EMBL/GenBank/DDBJ databases">
        <title>Bacillus clarus sp. nov. strain PS00077A.</title>
        <authorList>
            <person name="Mendez Acevedo M."/>
            <person name="Carroll L."/>
            <person name="Mukherjee M."/>
            <person name="Wiedmann M."/>
            <person name="Kovac J."/>
        </authorList>
    </citation>
    <scope>NUCLEOTIDE SEQUENCE [LARGE SCALE GENOMIC DNA]</scope>
    <source>
        <strain evidence="9 11">PS00077A</strain>
    </source>
</reference>
<dbReference type="EMBL" id="QVOD01000002">
    <property type="protein sequence ID" value="RFT68512.1"/>
    <property type="molecule type" value="Genomic_DNA"/>
</dbReference>
<keyword evidence="3 6" id="KW-0145">Chemotaxis</keyword>
<evidence type="ECO:0000259" key="7">
    <source>
        <dbReference type="Pfam" id="PF01052"/>
    </source>
</evidence>
<keyword evidence="2 6" id="KW-1003">Cell membrane</keyword>
<dbReference type="PANTHER" id="PTHR43484:SF1">
    <property type="entry name" value="FLAGELLAR MOTOR SWITCH PROTEIN FLIN"/>
    <property type="match status" value="1"/>
</dbReference>
<dbReference type="InterPro" id="IPR001543">
    <property type="entry name" value="FliN-like_C"/>
</dbReference>
<dbReference type="NCBIfam" id="TIGR02480">
    <property type="entry name" value="fliN"/>
    <property type="match status" value="1"/>
</dbReference>
<dbReference type="AlphaFoldDB" id="A0A090Z9I1"/>
<dbReference type="GO" id="GO:0006935">
    <property type="term" value="P:chemotaxis"/>
    <property type="evidence" value="ECO:0007669"/>
    <property type="project" value="UniProtKB-KW"/>
</dbReference>
<comment type="similarity">
    <text evidence="1 6">Belongs to the FliN/MopA/SpaO family.</text>
</comment>
<evidence type="ECO:0000256" key="2">
    <source>
        <dbReference type="ARBA" id="ARBA00022475"/>
    </source>
</evidence>
<evidence type="ECO:0000313" key="9">
    <source>
        <dbReference type="EMBL" id="RFT68512.1"/>
    </source>
</evidence>
<dbReference type="EMBL" id="JMQC01000008">
    <property type="protein sequence ID" value="KFN00981.1"/>
    <property type="molecule type" value="Genomic_DNA"/>
</dbReference>